<protein>
    <submittedName>
        <fullName evidence="2">Uncharacterized protein</fullName>
    </submittedName>
</protein>
<sequence>MEYKNLKNIIIERIKQKRFYMKKILSESKDHVLIALYGYAAQDIVIFLNILNEGKLNIDLDELENLVTKVYVSTFKEQGNLRKDNLKNLVQELEQKIDPIIEQIYENLKGEKNTHLEQTSN</sequence>
<dbReference type="EMBL" id="AL445564">
    <property type="protein sequence ID" value="CAC13484.1"/>
    <property type="molecule type" value="Genomic_DNA"/>
</dbReference>
<evidence type="ECO:0000313" key="2">
    <source>
        <dbReference type="EMBL" id="CAC13484.1"/>
    </source>
</evidence>
<dbReference type="HOGENOM" id="CLU_2035486_0_0_14"/>
<keyword evidence="3" id="KW-1185">Reference proteome</keyword>
<gene>
    <name evidence="2" type="ordered locus">MYPU_3110</name>
</gene>
<dbReference type="STRING" id="272635.gene:17576902"/>
<evidence type="ECO:0000313" key="3">
    <source>
        <dbReference type="Proteomes" id="UP000000528"/>
    </source>
</evidence>
<dbReference type="BioCyc" id="MPUL272635:G1GT6-312-MONOMER"/>
<reference evidence="2 3" key="1">
    <citation type="journal article" date="2001" name="Nucleic Acids Res.">
        <title>The complete genome sequence of the murine respiratory pathogen Mycoplasma pulmonis.</title>
        <authorList>
            <person name="Chambaud I."/>
            <person name="Heilig R."/>
            <person name="Ferris S."/>
            <person name="Barbe V."/>
            <person name="Samson D."/>
            <person name="Galisson F."/>
            <person name="Moszer I."/>
            <person name="Dybvig K."/>
            <person name="Wroblewski H."/>
            <person name="Viari A."/>
            <person name="Rocha E.P.C."/>
            <person name="Blanchard A."/>
        </authorList>
    </citation>
    <scope>NUCLEOTIDE SEQUENCE [LARGE SCALE GENOMIC DNA]</scope>
    <source>
        <strain evidence="2 3">UAB CTIP</strain>
    </source>
</reference>
<evidence type="ECO:0000256" key="1">
    <source>
        <dbReference type="SAM" id="Coils"/>
    </source>
</evidence>
<dbReference type="Proteomes" id="UP000000528">
    <property type="component" value="Chromosome"/>
</dbReference>
<accession>Q98QQ0</accession>
<organism evidence="3">
    <name type="scientific">Mycoplasmopsis pulmonis (strain UAB CTIP)</name>
    <name type="common">Mycoplasma pulmonis</name>
    <dbReference type="NCBI Taxonomy" id="272635"/>
    <lineage>
        <taxon>Bacteria</taxon>
        <taxon>Bacillati</taxon>
        <taxon>Mycoplasmatota</taxon>
        <taxon>Mycoplasmoidales</taxon>
        <taxon>Metamycoplasmataceae</taxon>
        <taxon>Mycoplasmopsis</taxon>
    </lineage>
</organism>
<name>Q98QQ0_MYCPU</name>
<proteinExistence type="predicted"/>
<keyword evidence="1" id="KW-0175">Coiled coil</keyword>
<dbReference type="PIR" id="G90550">
    <property type="entry name" value="G90550"/>
</dbReference>
<dbReference type="AlphaFoldDB" id="Q98QQ0"/>
<feature type="coiled-coil region" evidence="1">
    <location>
        <begin position="76"/>
        <end position="103"/>
    </location>
</feature>
<dbReference type="KEGG" id="mpu:MYPU_3110"/>